<accession>A0AA89NTY5</accession>
<keyword evidence="2" id="KW-1185">Reference proteome</keyword>
<proteinExistence type="predicted"/>
<reference evidence="1 2" key="1">
    <citation type="submission" date="2020-08" db="EMBL/GenBank/DDBJ databases">
        <title>Genomic Encyclopedia of Type Strains, Phase IV (KMG-IV): sequencing the most valuable type-strain genomes for metagenomic binning, comparative biology and taxonomic classification.</title>
        <authorList>
            <person name="Goeker M."/>
        </authorList>
    </citation>
    <scope>NUCLEOTIDE SEQUENCE [LARGE SCALE GENOMIC DNA]</scope>
    <source>
        <strain evidence="1 2">DSM 14590</strain>
    </source>
</reference>
<dbReference type="Proteomes" id="UP000613002">
    <property type="component" value="Unassembled WGS sequence"/>
</dbReference>
<evidence type="ECO:0000313" key="1">
    <source>
        <dbReference type="EMBL" id="MBB3869933.1"/>
    </source>
</evidence>
<sequence>MKYEANNQTGMDIWGKWISAETGKEEKLSADGKETPVSAKHGAIVVDKQLLQLGREVFYKETFGNEVFLTDIMGIVNGPLTMTNIAKAIIALKGKGTINLQVELAEDIKIGGRTYKKEKIGTGIDVPKGFFLPLGMPVVWDHGKLRIGISCAACHATVDTKTKKVVEGAPNNDFLAITFTLKTLILLHNRKLAKHYSEWTKKYILERYCKMLRIRNFAINRM</sequence>
<evidence type="ECO:0008006" key="3">
    <source>
        <dbReference type="Google" id="ProtNLM"/>
    </source>
</evidence>
<dbReference type="EMBL" id="JACICZ010000013">
    <property type="protein sequence ID" value="MBB3869933.1"/>
    <property type="molecule type" value="Genomic_DNA"/>
</dbReference>
<dbReference type="AlphaFoldDB" id="A0AA89NTY5"/>
<comment type="caution">
    <text evidence="1">The sequence shown here is derived from an EMBL/GenBank/DDBJ whole genome shotgun (WGS) entry which is preliminary data.</text>
</comment>
<organism evidence="1 2">
    <name type="scientific">Parageobacillus toebii NBRC 107807</name>
    <dbReference type="NCBI Taxonomy" id="1223503"/>
    <lineage>
        <taxon>Bacteria</taxon>
        <taxon>Bacillati</taxon>
        <taxon>Bacillota</taxon>
        <taxon>Bacilli</taxon>
        <taxon>Bacillales</taxon>
        <taxon>Anoxybacillaceae</taxon>
        <taxon>Parageobacillus</taxon>
    </lineage>
</organism>
<protein>
    <recommendedName>
        <fullName evidence="3">Cytochrome c domain-containing protein</fullName>
    </recommendedName>
</protein>
<gene>
    <name evidence="1" type="ORF">HNR78_002831</name>
</gene>
<name>A0AA89NTY5_9BACL</name>
<evidence type="ECO:0000313" key="2">
    <source>
        <dbReference type="Proteomes" id="UP000613002"/>
    </source>
</evidence>